<reference evidence="2 3" key="1">
    <citation type="submission" date="2018-08" db="EMBL/GenBank/DDBJ databases">
        <title>Erythrobacter zhengii sp.nov., a bacterium isolated from deep-sea sediment.</title>
        <authorList>
            <person name="Fang C."/>
            <person name="Wu Y.-H."/>
            <person name="Sun C."/>
            <person name="Wang H."/>
            <person name="Cheng H."/>
            <person name="Meng F.-X."/>
            <person name="Wang C.-S."/>
            <person name="Xu X.-W."/>
        </authorList>
    </citation>
    <scope>NUCLEOTIDE SEQUENCE [LARGE SCALE GENOMIC DNA]</scope>
    <source>
        <strain evidence="2 3">V18</strain>
    </source>
</reference>
<feature type="signal peptide" evidence="1">
    <location>
        <begin position="1"/>
        <end position="22"/>
    </location>
</feature>
<feature type="chain" id="PRO_5018990806" evidence="1">
    <location>
        <begin position="23"/>
        <end position="120"/>
    </location>
</feature>
<gene>
    <name evidence="2" type="ORF">D2V07_14540</name>
</gene>
<organism evidence="2 3">
    <name type="scientific">Aurantiacibacter zhengii</name>
    <dbReference type="NCBI Taxonomy" id="2307003"/>
    <lineage>
        <taxon>Bacteria</taxon>
        <taxon>Pseudomonadati</taxon>
        <taxon>Pseudomonadota</taxon>
        <taxon>Alphaproteobacteria</taxon>
        <taxon>Sphingomonadales</taxon>
        <taxon>Erythrobacteraceae</taxon>
        <taxon>Aurantiacibacter</taxon>
    </lineage>
</organism>
<keyword evidence="3" id="KW-1185">Reference proteome</keyword>
<evidence type="ECO:0000256" key="1">
    <source>
        <dbReference type="SAM" id="SignalP"/>
    </source>
</evidence>
<proteinExistence type="predicted"/>
<name>A0A418NPK4_9SPHN</name>
<protein>
    <submittedName>
        <fullName evidence="2">Uncharacterized protein</fullName>
    </submittedName>
</protein>
<comment type="caution">
    <text evidence="2">The sequence shown here is derived from an EMBL/GenBank/DDBJ whole genome shotgun (WGS) entry which is preliminary data.</text>
</comment>
<dbReference type="EMBL" id="QXFL01000007">
    <property type="protein sequence ID" value="RIV84226.1"/>
    <property type="molecule type" value="Genomic_DNA"/>
</dbReference>
<accession>A0A418NPK4</accession>
<evidence type="ECO:0000313" key="2">
    <source>
        <dbReference type="EMBL" id="RIV84226.1"/>
    </source>
</evidence>
<dbReference type="Proteomes" id="UP000286576">
    <property type="component" value="Unassembled WGS sequence"/>
</dbReference>
<dbReference type="AlphaFoldDB" id="A0A418NPK4"/>
<keyword evidence="1" id="KW-0732">Signal</keyword>
<evidence type="ECO:0000313" key="3">
    <source>
        <dbReference type="Proteomes" id="UP000286576"/>
    </source>
</evidence>
<sequence>MLKKMMIAAAFAGAFMAVPAAAQDAGNDAHAEHQAAVASAVADGTNKAAGNVARQMLDMVAKEAKVRAAIDQSGAAKKRLISLNDAVRCADCEEEKHHKCDDAKCDDAAKCKKAKCQGKA</sequence>